<organism evidence="2 3">
    <name type="scientific">Evansella tamaricis</name>
    <dbReference type="NCBI Taxonomy" id="2069301"/>
    <lineage>
        <taxon>Bacteria</taxon>
        <taxon>Bacillati</taxon>
        <taxon>Bacillota</taxon>
        <taxon>Bacilli</taxon>
        <taxon>Bacillales</taxon>
        <taxon>Bacillaceae</taxon>
        <taxon>Evansella</taxon>
    </lineage>
</organism>
<reference evidence="2 3" key="1">
    <citation type="submission" date="2021-06" db="EMBL/GenBank/DDBJ databases">
        <title>Bacillus sp. RD4P76, an endophyte from a halophyte.</title>
        <authorList>
            <person name="Sun J.-Q."/>
        </authorList>
    </citation>
    <scope>NUCLEOTIDE SEQUENCE [LARGE SCALE GENOMIC DNA]</scope>
    <source>
        <strain evidence="2 3">CGMCC 1.15917</strain>
    </source>
</reference>
<keyword evidence="1" id="KW-0812">Transmembrane</keyword>
<keyword evidence="1" id="KW-0472">Membrane</keyword>
<evidence type="ECO:0000313" key="3">
    <source>
        <dbReference type="Proteomes" id="UP000784880"/>
    </source>
</evidence>
<protein>
    <submittedName>
        <fullName evidence="2">DUF192 domain-containing protein</fullName>
    </submittedName>
</protein>
<sequence length="117" mass="13537">MFLLLSNIKSDNNEHVLIDKYDSFSSRFKGLMFRKIPLENEGIWIIPCNSIHMFFMFISIDVVFINKDLKIIKVFPNVQPWTIIPPVKGAHSALELPIGTIEKFELKPCDQVCLQPM</sequence>
<proteinExistence type="predicted"/>
<feature type="transmembrane region" description="Helical" evidence="1">
    <location>
        <begin position="42"/>
        <end position="65"/>
    </location>
</feature>
<name>A0ABS6JDM7_9BACI</name>
<keyword evidence="1" id="KW-1133">Transmembrane helix</keyword>
<gene>
    <name evidence="2" type="ORF">KS419_07555</name>
</gene>
<keyword evidence="3" id="KW-1185">Reference proteome</keyword>
<evidence type="ECO:0000256" key="1">
    <source>
        <dbReference type="SAM" id="Phobius"/>
    </source>
</evidence>
<dbReference type="EMBL" id="JAHQCS010000077">
    <property type="protein sequence ID" value="MBU9711588.1"/>
    <property type="molecule type" value="Genomic_DNA"/>
</dbReference>
<dbReference type="RefSeq" id="WP_217065542.1">
    <property type="nucleotide sequence ID" value="NZ_JAHQCS010000077.1"/>
</dbReference>
<dbReference type="InterPro" id="IPR003795">
    <property type="entry name" value="DUF192"/>
</dbReference>
<accession>A0ABS6JDM7</accession>
<evidence type="ECO:0000313" key="2">
    <source>
        <dbReference type="EMBL" id="MBU9711588.1"/>
    </source>
</evidence>
<dbReference type="PANTHER" id="PTHR37953">
    <property type="entry name" value="UPF0127 PROTEIN MJ1496"/>
    <property type="match status" value="1"/>
</dbReference>
<dbReference type="Proteomes" id="UP000784880">
    <property type="component" value="Unassembled WGS sequence"/>
</dbReference>
<dbReference type="PANTHER" id="PTHR37953:SF1">
    <property type="entry name" value="UPF0127 PROTEIN MJ1496"/>
    <property type="match status" value="1"/>
</dbReference>
<dbReference type="Pfam" id="PF02643">
    <property type="entry name" value="DUF192"/>
    <property type="match status" value="1"/>
</dbReference>
<comment type="caution">
    <text evidence="2">The sequence shown here is derived from an EMBL/GenBank/DDBJ whole genome shotgun (WGS) entry which is preliminary data.</text>
</comment>